<evidence type="ECO:0000313" key="1">
    <source>
        <dbReference type="EMBL" id="KZL65855.1"/>
    </source>
</evidence>
<sequence length="147" mass="16224">LSKTVGKDNILVRVAQSRPTFEPLGYNTICATTSSIAMMGVAAIEPMIFPGVLKRGLQINVALPICEGELSSLERLWPANALSVQEHRQRHQHSNTLDWRAAFGILSRSIWLSVGPFGRRTAGQAWRRLLSKTSLSHCSELSGDDRL</sequence>
<comment type="caution">
    <text evidence="1">The sequence shown here is derived from an EMBL/GenBank/DDBJ whole genome shotgun (WGS) entry which is preliminary data.</text>
</comment>
<organism evidence="1 2">
    <name type="scientific">Colletotrichum tofieldiae</name>
    <dbReference type="NCBI Taxonomy" id="708197"/>
    <lineage>
        <taxon>Eukaryota</taxon>
        <taxon>Fungi</taxon>
        <taxon>Dikarya</taxon>
        <taxon>Ascomycota</taxon>
        <taxon>Pezizomycotina</taxon>
        <taxon>Sordariomycetes</taxon>
        <taxon>Hypocreomycetidae</taxon>
        <taxon>Glomerellales</taxon>
        <taxon>Glomerellaceae</taxon>
        <taxon>Colletotrichum</taxon>
        <taxon>Colletotrichum spaethianum species complex</taxon>
    </lineage>
</organism>
<dbReference type="Proteomes" id="UP000076552">
    <property type="component" value="Unassembled WGS sequence"/>
</dbReference>
<protein>
    <submittedName>
        <fullName evidence="1">Uncharacterized protein</fullName>
    </submittedName>
</protein>
<feature type="non-terminal residue" evidence="1">
    <location>
        <position position="1"/>
    </location>
</feature>
<dbReference type="AlphaFoldDB" id="A0A166NMV4"/>
<keyword evidence="2" id="KW-1185">Reference proteome</keyword>
<evidence type="ECO:0000313" key="2">
    <source>
        <dbReference type="Proteomes" id="UP000076552"/>
    </source>
</evidence>
<gene>
    <name evidence="1" type="ORF">CT0861_09514</name>
</gene>
<reference evidence="1 2" key="1">
    <citation type="submission" date="2015-06" db="EMBL/GenBank/DDBJ databases">
        <title>Survival trade-offs in plant roots during colonization by closely related pathogenic and mutualistic fungi.</title>
        <authorList>
            <person name="Hacquard S."/>
            <person name="Kracher B."/>
            <person name="Hiruma K."/>
            <person name="Weinman A."/>
            <person name="Muench P."/>
            <person name="Garrido Oter R."/>
            <person name="Ver Loren van Themaat E."/>
            <person name="Dallerey J.-F."/>
            <person name="Damm U."/>
            <person name="Henrissat B."/>
            <person name="Lespinet O."/>
            <person name="Thon M."/>
            <person name="Kemen E."/>
            <person name="McHardy A.C."/>
            <person name="Schulze-Lefert P."/>
            <person name="O'Connell R.J."/>
        </authorList>
    </citation>
    <scope>NUCLEOTIDE SEQUENCE [LARGE SCALE GENOMIC DNA]</scope>
    <source>
        <strain evidence="1 2">0861</strain>
    </source>
</reference>
<accession>A0A166NMV4</accession>
<dbReference type="EMBL" id="LFIV01000199">
    <property type="protein sequence ID" value="KZL65855.1"/>
    <property type="molecule type" value="Genomic_DNA"/>
</dbReference>
<proteinExistence type="predicted"/>
<name>A0A166NMV4_9PEZI</name>